<feature type="domain" description="Endonuclease/exonuclease/phosphatase" evidence="2">
    <location>
        <begin position="60"/>
        <end position="345"/>
    </location>
</feature>
<evidence type="ECO:0000256" key="1">
    <source>
        <dbReference type="SAM" id="Phobius"/>
    </source>
</evidence>
<dbReference type="STRING" id="880526.GCA_000427365_00255"/>
<keyword evidence="4" id="KW-1185">Reference proteome</keyword>
<dbReference type="OrthoDB" id="712861at2"/>
<name>A0A379MR27_9BACT</name>
<accession>A0A379MR27</accession>
<organism evidence="3 4">
    <name type="scientific">Rikenella microfusus</name>
    <dbReference type="NCBI Taxonomy" id="28139"/>
    <lineage>
        <taxon>Bacteria</taxon>
        <taxon>Pseudomonadati</taxon>
        <taxon>Bacteroidota</taxon>
        <taxon>Bacteroidia</taxon>
        <taxon>Bacteroidales</taxon>
        <taxon>Rikenellaceae</taxon>
        <taxon>Rikenella</taxon>
    </lineage>
</organism>
<gene>
    <name evidence="3" type="ORF">NCTC11190_01190</name>
</gene>
<dbReference type="GO" id="GO:0003824">
    <property type="term" value="F:catalytic activity"/>
    <property type="evidence" value="ECO:0007669"/>
    <property type="project" value="InterPro"/>
</dbReference>
<dbReference type="Proteomes" id="UP000255233">
    <property type="component" value="Unassembled WGS sequence"/>
</dbReference>
<proteinExistence type="predicted"/>
<evidence type="ECO:0000313" key="4">
    <source>
        <dbReference type="Proteomes" id="UP000255233"/>
    </source>
</evidence>
<protein>
    <recommendedName>
        <fullName evidence="2">Endonuclease/exonuclease/phosphatase domain-containing protein</fullName>
    </recommendedName>
</protein>
<dbReference type="AlphaFoldDB" id="A0A379MR27"/>
<dbReference type="Pfam" id="PF03372">
    <property type="entry name" value="Exo_endo_phos"/>
    <property type="match status" value="1"/>
</dbReference>
<sequence>MKRLLRILLRIVGLVALGFALFVAVMWAREWRPAPVETVYTLPLGETCDTLAVGDTLRVLSWNIGYAGLGNDMDFFYDGGTRMRTSAERTRENLAAIVSFLRRESAAGRADMILLQEVDFDSRRSYGMNEYDSIRSALPGYFGWWGFNYRSDFVPIPVTEPMGRVNSGIAILTRRKPEEVTRYAYPGGFSFPVRLFNLKRCLLSAEIPVRDSTGQVRTLYINNTHNTAYDTGNMRSGELGFLNAFLAGKRYSITMGDWNCNPPGYVPDRAAVEDEHFSPLQIDRDDFPSDMTFVYDPTTPSTRYGYEPYDPATTTTTLLDFALCGPGIEPVAFETVDLGFENSDHNPVTAVFVIR</sequence>
<keyword evidence="1" id="KW-0812">Transmembrane</keyword>
<dbReference type="InterPro" id="IPR005135">
    <property type="entry name" value="Endo/exonuclease/phosphatase"/>
</dbReference>
<dbReference type="Gene3D" id="3.60.10.10">
    <property type="entry name" value="Endonuclease/exonuclease/phosphatase"/>
    <property type="match status" value="1"/>
</dbReference>
<evidence type="ECO:0000313" key="3">
    <source>
        <dbReference type="EMBL" id="SUE33973.1"/>
    </source>
</evidence>
<feature type="transmembrane region" description="Helical" evidence="1">
    <location>
        <begin position="7"/>
        <end position="28"/>
    </location>
</feature>
<keyword evidence="1" id="KW-1133">Transmembrane helix</keyword>
<dbReference type="RefSeq" id="WP_037291308.1">
    <property type="nucleotide sequence ID" value="NZ_UGVL01000001.1"/>
</dbReference>
<reference evidence="3 4" key="1">
    <citation type="submission" date="2018-06" db="EMBL/GenBank/DDBJ databases">
        <authorList>
            <consortium name="Pathogen Informatics"/>
            <person name="Doyle S."/>
        </authorList>
    </citation>
    <scope>NUCLEOTIDE SEQUENCE [LARGE SCALE GENOMIC DNA]</scope>
    <source>
        <strain evidence="3 4">NCTC11190</strain>
    </source>
</reference>
<dbReference type="InterPro" id="IPR036691">
    <property type="entry name" value="Endo/exonu/phosph_ase_sf"/>
</dbReference>
<keyword evidence="1" id="KW-0472">Membrane</keyword>
<evidence type="ECO:0000259" key="2">
    <source>
        <dbReference type="Pfam" id="PF03372"/>
    </source>
</evidence>
<dbReference type="SUPFAM" id="SSF56219">
    <property type="entry name" value="DNase I-like"/>
    <property type="match status" value="1"/>
</dbReference>
<dbReference type="EMBL" id="UGVL01000001">
    <property type="protein sequence ID" value="SUE33973.1"/>
    <property type="molecule type" value="Genomic_DNA"/>
</dbReference>